<dbReference type="EMBL" id="JAUCMV010000001">
    <property type="protein sequence ID" value="KAK0428464.1"/>
    <property type="molecule type" value="Genomic_DNA"/>
</dbReference>
<reference evidence="1" key="1">
    <citation type="submission" date="2023-06" db="EMBL/GenBank/DDBJ databases">
        <title>Genomic analysis of the entomopathogenic nematode Steinernema hermaphroditum.</title>
        <authorList>
            <person name="Schwarz E.M."/>
            <person name="Heppert J.K."/>
            <person name="Baniya A."/>
            <person name="Schwartz H.T."/>
            <person name="Tan C.-H."/>
            <person name="Antoshechkin I."/>
            <person name="Sternberg P.W."/>
            <person name="Goodrich-Blair H."/>
            <person name="Dillman A.R."/>
        </authorList>
    </citation>
    <scope>NUCLEOTIDE SEQUENCE</scope>
    <source>
        <strain evidence="1">PS9179</strain>
        <tissue evidence="1">Whole animal</tissue>
    </source>
</reference>
<protein>
    <submittedName>
        <fullName evidence="1">Uncharacterized protein</fullName>
    </submittedName>
</protein>
<keyword evidence="2" id="KW-1185">Reference proteome</keyword>
<sequence length="300" mass="34761">MISSFGDLATEIVDGILNCADYDSVLRMQHLDPESTWHCVAKERMGDFVDTTIIDVPKRGLPTAKTLQMRHMMKDPFLGDPFRARPRRVLIQSSRSRFWTEGFSLDRLRVVTSNVVEFQLKSLHLSAANIDFYASLCGAALFRLELLDVTYDQPEHLFRLIRDLFSRSDVRWKAELRSFQIKPDFLEYIVQLYRIGLGHLFHSNVFTVSDGRMLQWLLDAWVETGGHAFFEFKNEKCEFMDLPDGVNVVQRGETRVVGCKVVKREEGQFCFIVTQQLQHDQCWIRVNMSAFLKRGPNGNQ</sequence>
<evidence type="ECO:0000313" key="2">
    <source>
        <dbReference type="Proteomes" id="UP001175271"/>
    </source>
</evidence>
<dbReference type="AlphaFoldDB" id="A0AA39MCB2"/>
<gene>
    <name evidence="1" type="ORF">QR680_010823</name>
</gene>
<organism evidence="1 2">
    <name type="scientific">Steinernema hermaphroditum</name>
    <dbReference type="NCBI Taxonomy" id="289476"/>
    <lineage>
        <taxon>Eukaryota</taxon>
        <taxon>Metazoa</taxon>
        <taxon>Ecdysozoa</taxon>
        <taxon>Nematoda</taxon>
        <taxon>Chromadorea</taxon>
        <taxon>Rhabditida</taxon>
        <taxon>Tylenchina</taxon>
        <taxon>Panagrolaimomorpha</taxon>
        <taxon>Strongyloidoidea</taxon>
        <taxon>Steinernematidae</taxon>
        <taxon>Steinernema</taxon>
    </lineage>
</organism>
<evidence type="ECO:0000313" key="1">
    <source>
        <dbReference type="EMBL" id="KAK0428464.1"/>
    </source>
</evidence>
<proteinExistence type="predicted"/>
<dbReference type="Proteomes" id="UP001175271">
    <property type="component" value="Unassembled WGS sequence"/>
</dbReference>
<comment type="caution">
    <text evidence="1">The sequence shown here is derived from an EMBL/GenBank/DDBJ whole genome shotgun (WGS) entry which is preliminary data.</text>
</comment>
<accession>A0AA39MCB2</accession>
<name>A0AA39MCB2_9BILA</name>